<feature type="region of interest" description="Disordered" evidence="2">
    <location>
        <begin position="703"/>
        <end position="739"/>
    </location>
</feature>
<dbReference type="OrthoDB" id="1632915at2"/>
<protein>
    <recommendedName>
        <fullName evidence="5">Portal protein</fullName>
    </recommendedName>
</protein>
<dbReference type="AlphaFoldDB" id="A0A2T4ZIT6"/>
<feature type="compositionally biased region" description="Low complexity" evidence="2">
    <location>
        <begin position="713"/>
        <end position="728"/>
    </location>
</feature>
<proteinExistence type="predicted"/>
<dbReference type="InterPro" id="IPR032427">
    <property type="entry name" value="P22_portal"/>
</dbReference>
<gene>
    <name evidence="3" type="ORF">C8P69_101565</name>
</gene>
<evidence type="ECO:0008006" key="5">
    <source>
        <dbReference type="Google" id="ProtNLM"/>
    </source>
</evidence>
<evidence type="ECO:0000256" key="1">
    <source>
        <dbReference type="SAM" id="Coils"/>
    </source>
</evidence>
<evidence type="ECO:0000313" key="3">
    <source>
        <dbReference type="EMBL" id="PTM61893.1"/>
    </source>
</evidence>
<dbReference type="RefSeq" id="WP_108174329.1">
    <property type="nucleotide sequence ID" value="NZ_PZZL01000001.1"/>
</dbReference>
<organism evidence="3 4">
    <name type="scientific">Phreatobacter oligotrophus</name>
    <dbReference type="NCBI Taxonomy" id="1122261"/>
    <lineage>
        <taxon>Bacteria</taxon>
        <taxon>Pseudomonadati</taxon>
        <taxon>Pseudomonadota</taxon>
        <taxon>Alphaproteobacteria</taxon>
        <taxon>Hyphomicrobiales</taxon>
        <taxon>Phreatobacteraceae</taxon>
        <taxon>Phreatobacter</taxon>
    </lineage>
</organism>
<keyword evidence="4" id="KW-1185">Reference proteome</keyword>
<dbReference type="Pfam" id="PF16510">
    <property type="entry name" value="P22_portal"/>
    <property type="match status" value="1"/>
</dbReference>
<comment type="caution">
    <text evidence="3">The sequence shown here is derived from an EMBL/GenBank/DDBJ whole genome shotgun (WGS) entry which is preliminary data.</text>
</comment>
<reference evidence="3 4" key="1">
    <citation type="submission" date="2018-04" db="EMBL/GenBank/DDBJ databases">
        <title>Genomic Encyclopedia of Archaeal and Bacterial Type Strains, Phase II (KMG-II): from individual species to whole genera.</title>
        <authorList>
            <person name="Goeker M."/>
        </authorList>
    </citation>
    <scope>NUCLEOTIDE SEQUENCE [LARGE SCALE GENOMIC DNA]</scope>
    <source>
        <strain evidence="3 4">DSM 25521</strain>
    </source>
</reference>
<name>A0A2T4ZIT6_9HYPH</name>
<dbReference type="EMBL" id="PZZL01000001">
    <property type="protein sequence ID" value="PTM61893.1"/>
    <property type="molecule type" value="Genomic_DNA"/>
</dbReference>
<sequence>MFDLQATDGSVRRKEYVSPIAPGGEAIKDPPASLLDGDAAIELHGRLLDHYLREIDRQAENRREMATDEDFYDNEQWSDDDKAILEARGQKALVYNVTATTIDWVLGTERRARSDFKVLPRRKKDAKPAERKSELLKYLSDCNDSPFHWSRAFADAVKVGCGWIEDAIQDGTENEPIVTRYCNWREMLGDSSASEMDYSDGRYIFRSKWVDVDVACAIFKNRKEIIESSVDNVDQFVELSLYGDGPMDQKEMDLDRVTTGRRSDNAIGGYHRRRVRLIECWYRAPAEVPKISKGMFAGEIYDPRSPGHQEEIAAGESEVVTRTTMRMNCAIFTTFGMLWMGPSPYRHNRFPFTPVWGFRRGRNGLPYGMIRRIRDIQEDINKRASKALHILSTNKVIMDEGAVDDIAAFEEEIARPDAVIVKKAGKNIDINADRDLSQWHLELMSRSIAMVQQSSGVTDELMGRGTNATSGIAIQSRQDQGQMATSGLFDNLRYAKQKSGEKQCSLLEQFMTERKAFRITDKRGNPQYIEVNDELPENDITRSKADFTITEADWRATIRQAQADELFSLLAKLAPGAPQLVMVVLDLLIESMDIPNREEIVKRIRQATGMSDPDQEEPTPDEMARKQLQMQQQQFTIQMALSELKKKEAEIRKLIAQAAEIEAKATNTKVQSQRVAMDAAGAAVAQPGITHVADHILGESGFKSVTDQKNEAQEAMAMAQAAQAQAAPQPQPPQGAVNV</sequence>
<feature type="coiled-coil region" evidence="1">
    <location>
        <begin position="637"/>
        <end position="671"/>
    </location>
</feature>
<evidence type="ECO:0000313" key="4">
    <source>
        <dbReference type="Proteomes" id="UP000241808"/>
    </source>
</evidence>
<evidence type="ECO:0000256" key="2">
    <source>
        <dbReference type="SAM" id="MobiDB-lite"/>
    </source>
</evidence>
<dbReference type="Proteomes" id="UP000241808">
    <property type="component" value="Unassembled WGS sequence"/>
</dbReference>
<accession>A0A2T4ZIT6</accession>
<keyword evidence="1" id="KW-0175">Coiled coil</keyword>